<dbReference type="InterPro" id="IPR008271">
    <property type="entry name" value="Ser/Thr_kinase_AS"/>
</dbReference>
<keyword evidence="8" id="KW-0418">Kinase</keyword>
<keyword evidence="3" id="KW-1003">Cell membrane</keyword>
<comment type="caution">
    <text evidence="17">The sequence shown here is derived from an EMBL/GenBank/DDBJ whole genome shotgun (WGS) entry which is preliminary data.</text>
</comment>
<evidence type="ECO:0000259" key="16">
    <source>
        <dbReference type="PROSITE" id="PS50927"/>
    </source>
</evidence>
<dbReference type="GO" id="GO:0005886">
    <property type="term" value="C:plasma membrane"/>
    <property type="evidence" value="ECO:0007669"/>
    <property type="project" value="UniProtKB-SubCell"/>
</dbReference>
<evidence type="ECO:0000256" key="3">
    <source>
        <dbReference type="ARBA" id="ARBA00022475"/>
    </source>
</evidence>
<dbReference type="SMART" id="SM00108">
    <property type="entry name" value="B_lectin"/>
    <property type="match status" value="1"/>
</dbReference>
<dbReference type="PROSITE" id="PS50011">
    <property type="entry name" value="PROTEIN_KINASE_DOM"/>
    <property type="match status" value="1"/>
</dbReference>
<dbReference type="PROSITE" id="PS50927">
    <property type="entry name" value="BULB_LECTIN"/>
    <property type="match status" value="1"/>
</dbReference>
<keyword evidence="4" id="KW-0723">Serine/threonine-protein kinase</keyword>
<dbReference type="Proteomes" id="UP001386955">
    <property type="component" value="Unassembled WGS sequence"/>
</dbReference>
<dbReference type="Pfam" id="PF00954">
    <property type="entry name" value="S_locus_glycop"/>
    <property type="match status" value="1"/>
</dbReference>
<dbReference type="SMART" id="SM00220">
    <property type="entry name" value="S_TKc"/>
    <property type="match status" value="1"/>
</dbReference>
<accession>A0AAN9SRW8</accession>
<keyword evidence="7" id="KW-0547">Nucleotide-binding</keyword>
<dbReference type="InterPro" id="IPR001480">
    <property type="entry name" value="Bulb-type_lectin_dom"/>
</dbReference>
<evidence type="ECO:0000256" key="11">
    <source>
        <dbReference type="ARBA" id="ARBA00023180"/>
    </source>
</evidence>
<dbReference type="SUPFAM" id="SSF51110">
    <property type="entry name" value="alpha-D-mannose-specific plant lectins"/>
    <property type="match status" value="1"/>
</dbReference>
<keyword evidence="10" id="KW-1015">Disulfide bond</keyword>
<sequence>MDILSFMTVAAIVLSPSLIISLANDSIHVLHLMRDGHTLVSKGGKFELGFFSPGSSQKRYLGIWYKNIPIQTVVWVANRANPINDSSGILTLNSTGNLVLTQNSSLVWYTNNNSHKQAQNAVAVLLESGNLVIRDEGETNPEEYLWQSFDYPTDTLLPGMKLGSDLRTGLEWRFTAWKSPDDPSPGDINWLLKRYNSPEFYMMKGTKKLVRTGPWNGLYLSGLPDLQNNTLYRFNYVNNNNEIYYSFSVVNNFIITRTVANQTGVLYRYVWVEDDKNWKTYRSYPKEFCDTYGLCGPYGNCIKPVYRIKNTSTIVASTVAAICGVLLLSYFIYRMGRNSPENLLTETENNNERLVNDLDIPLFDLPTIVSATNDFSTKNKIGQGGFGPVYRGLLVNGQEIAVKTLSSSSGQGLTEFLNEVKLIAKLQHRNLVKLLGCCIEGHENILVYEYMPNGSLNSFIFDDTKGKLISWPQRFNIIRGIARGLMYLHQDSRLRIIHRDLKASNVLLDENLNPKISDFGTAKTFGGDQTQGNTKRIVGTHGYMAPEYAVDGLFSVKSDVFSFGIVMLEVICGNRNRAYYHTDNTLNLVSQAWKMWKENRAIELIDPNIRDSYVASEVLRCMHVSLLCVQQHPDDRPTMHSVILMLDSEMELVEPKAPGFISKHVSTEVDSMEKSSTNEVTVSILNPR</sequence>
<dbReference type="InterPro" id="IPR001245">
    <property type="entry name" value="Ser-Thr/Tyr_kinase_cat_dom"/>
</dbReference>
<evidence type="ECO:0000256" key="8">
    <source>
        <dbReference type="ARBA" id="ARBA00022777"/>
    </source>
</evidence>
<evidence type="ECO:0000256" key="2">
    <source>
        <dbReference type="ARBA" id="ARBA00012513"/>
    </source>
</evidence>
<comment type="catalytic activity">
    <reaction evidence="12">
        <text>L-threonyl-[protein] + ATP = O-phospho-L-threonyl-[protein] + ADP + H(+)</text>
        <dbReference type="Rhea" id="RHEA:46608"/>
        <dbReference type="Rhea" id="RHEA-COMP:11060"/>
        <dbReference type="Rhea" id="RHEA-COMP:11605"/>
        <dbReference type="ChEBI" id="CHEBI:15378"/>
        <dbReference type="ChEBI" id="CHEBI:30013"/>
        <dbReference type="ChEBI" id="CHEBI:30616"/>
        <dbReference type="ChEBI" id="CHEBI:61977"/>
        <dbReference type="ChEBI" id="CHEBI:456216"/>
        <dbReference type="EC" id="2.7.11.1"/>
    </reaction>
</comment>
<dbReference type="InterPro" id="IPR011009">
    <property type="entry name" value="Kinase-like_dom_sf"/>
</dbReference>
<evidence type="ECO:0000256" key="9">
    <source>
        <dbReference type="ARBA" id="ARBA00022840"/>
    </source>
</evidence>
<comment type="catalytic activity">
    <reaction evidence="13">
        <text>L-seryl-[protein] + ATP = O-phospho-L-seryl-[protein] + ADP + H(+)</text>
        <dbReference type="Rhea" id="RHEA:17989"/>
        <dbReference type="Rhea" id="RHEA-COMP:9863"/>
        <dbReference type="Rhea" id="RHEA-COMP:11604"/>
        <dbReference type="ChEBI" id="CHEBI:15378"/>
        <dbReference type="ChEBI" id="CHEBI:29999"/>
        <dbReference type="ChEBI" id="CHEBI:30616"/>
        <dbReference type="ChEBI" id="CHEBI:83421"/>
        <dbReference type="ChEBI" id="CHEBI:456216"/>
        <dbReference type="EC" id="2.7.11.1"/>
    </reaction>
</comment>
<evidence type="ECO:0000256" key="7">
    <source>
        <dbReference type="ARBA" id="ARBA00022741"/>
    </source>
</evidence>
<keyword evidence="5" id="KW-0808">Transferase</keyword>
<keyword evidence="11" id="KW-0325">Glycoprotein</keyword>
<feature type="domain" description="Bulb-type lectin" evidence="16">
    <location>
        <begin position="24"/>
        <end position="146"/>
    </location>
</feature>
<evidence type="ECO:0000256" key="5">
    <source>
        <dbReference type="ARBA" id="ARBA00022679"/>
    </source>
</evidence>
<keyword evidence="14" id="KW-1133">Transmembrane helix</keyword>
<evidence type="ECO:0000313" key="18">
    <source>
        <dbReference type="Proteomes" id="UP001386955"/>
    </source>
</evidence>
<dbReference type="CDD" id="cd00028">
    <property type="entry name" value="B_lectin"/>
    <property type="match status" value="1"/>
</dbReference>
<evidence type="ECO:0000256" key="1">
    <source>
        <dbReference type="ARBA" id="ARBA00004251"/>
    </source>
</evidence>
<dbReference type="GO" id="GO:0048544">
    <property type="term" value="P:recognition of pollen"/>
    <property type="evidence" value="ECO:0007669"/>
    <property type="project" value="InterPro"/>
</dbReference>
<reference evidence="17 18" key="1">
    <citation type="submission" date="2024-01" db="EMBL/GenBank/DDBJ databases">
        <title>The genomes of 5 underutilized Papilionoideae crops provide insights into root nodulation and disease resistanc.</title>
        <authorList>
            <person name="Jiang F."/>
        </authorList>
    </citation>
    <scope>NUCLEOTIDE SEQUENCE [LARGE SCALE GENOMIC DNA]</scope>
    <source>
        <strain evidence="17">DUOXIRENSHENG_FW03</strain>
        <tissue evidence="17">Leaves</tissue>
    </source>
</reference>
<keyword evidence="18" id="KW-1185">Reference proteome</keyword>
<dbReference type="InterPro" id="IPR000858">
    <property type="entry name" value="S_locus_glycoprot_dom"/>
</dbReference>
<dbReference type="InterPro" id="IPR000719">
    <property type="entry name" value="Prot_kinase_dom"/>
</dbReference>
<keyword evidence="14" id="KW-0472">Membrane</keyword>
<evidence type="ECO:0000256" key="12">
    <source>
        <dbReference type="ARBA" id="ARBA00047899"/>
    </source>
</evidence>
<gene>
    <name evidence="17" type="ORF">VNO78_06314</name>
</gene>
<dbReference type="FunFam" id="1.10.510.10:FF:000060">
    <property type="entry name" value="G-type lectin S-receptor-like serine/threonine-protein kinase"/>
    <property type="match status" value="1"/>
</dbReference>
<dbReference type="PANTHER" id="PTHR27002:SF616">
    <property type="entry name" value="RECEPTOR-LIKE SERINE_THREONINE-PROTEIN KINASE"/>
    <property type="match status" value="1"/>
</dbReference>
<comment type="subcellular location">
    <subcellularLocation>
        <location evidence="1">Cell membrane</location>
        <topology evidence="1">Single-pass type I membrane protein</topology>
    </subcellularLocation>
</comment>
<dbReference type="EMBL" id="JAYMYS010000002">
    <property type="protein sequence ID" value="KAK7405118.1"/>
    <property type="molecule type" value="Genomic_DNA"/>
</dbReference>
<dbReference type="Gene3D" id="2.90.10.10">
    <property type="entry name" value="Bulb-type lectin domain"/>
    <property type="match status" value="1"/>
</dbReference>
<dbReference type="FunFam" id="2.90.10.10:FF:000001">
    <property type="entry name" value="G-type lectin S-receptor-like serine/threonine-protein kinase"/>
    <property type="match status" value="1"/>
</dbReference>
<keyword evidence="14" id="KW-0812">Transmembrane</keyword>
<protein>
    <recommendedName>
        <fullName evidence="2">non-specific serine/threonine protein kinase</fullName>
        <ecNumber evidence="2">2.7.11.1</ecNumber>
    </recommendedName>
</protein>
<dbReference type="CDD" id="cd14066">
    <property type="entry name" value="STKc_IRAK"/>
    <property type="match status" value="1"/>
</dbReference>
<dbReference type="PANTHER" id="PTHR27002">
    <property type="entry name" value="RECEPTOR-LIKE SERINE/THREONINE-PROTEIN KINASE SD1-8"/>
    <property type="match status" value="1"/>
</dbReference>
<evidence type="ECO:0000256" key="14">
    <source>
        <dbReference type="SAM" id="Phobius"/>
    </source>
</evidence>
<dbReference type="GO" id="GO:0004674">
    <property type="term" value="F:protein serine/threonine kinase activity"/>
    <property type="evidence" value="ECO:0007669"/>
    <property type="project" value="UniProtKB-KW"/>
</dbReference>
<keyword evidence="9" id="KW-0067">ATP-binding</keyword>
<dbReference type="InterPro" id="IPR036426">
    <property type="entry name" value="Bulb-type_lectin_dom_sf"/>
</dbReference>
<proteinExistence type="predicted"/>
<evidence type="ECO:0000256" key="10">
    <source>
        <dbReference type="ARBA" id="ARBA00023157"/>
    </source>
</evidence>
<evidence type="ECO:0000256" key="13">
    <source>
        <dbReference type="ARBA" id="ARBA00048679"/>
    </source>
</evidence>
<dbReference type="Gene3D" id="1.10.510.10">
    <property type="entry name" value="Transferase(Phosphotransferase) domain 1"/>
    <property type="match status" value="1"/>
</dbReference>
<dbReference type="SUPFAM" id="SSF56112">
    <property type="entry name" value="Protein kinase-like (PK-like)"/>
    <property type="match status" value="1"/>
</dbReference>
<dbReference type="FunFam" id="3.30.200.20:FF:000195">
    <property type="entry name" value="G-type lectin S-receptor-like serine/threonine-protein kinase"/>
    <property type="match status" value="1"/>
</dbReference>
<feature type="domain" description="Protein kinase" evidence="15">
    <location>
        <begin position="375"/>
        <end position="653"/>
    </location>
</feature>
<dbReference type="EC" id="2.7.11.1" evidence="2"/>
<dbReference type="Gene3D" id="3.30.200.20">
    <property type="entry name" value="Phosphorylase Kinase, domain 1"/>
    <property type="match status" value="1"/>
</dbReference>
<keyword evidence="6" id="KW-0732">Signal</keyword>
<dbReference type="Pfam" id="PF07714">
    <property type="entry name" value="PK_Tyr_Ser-Thr"/>
    <property type="match status" value="1"/>
</dbReference>
<dbReference type="PROSITE" id="PS00108">
    <property type="entry name" value="PROTEIN_KINASE_ST"/>
    <property type="match status" value="1"/>
</dbReference>
<organism evidence="17 18">
    <name type="scientific">Psophocarpus tetragonolobus</name>
    <name type="common">Winged bean</name>
    <name type="synonym">Dolichos tetragonolobus</name>
    <dbReference type="NCBI Taxonomy" id="3891"/>
    <lineage>
        <taxon>Eukaryota</taxon>
        <taxon>Viridiplantae</taxon>
        <taxon>Streptophyta</taxon>
        <taxon>Embryophyta</taxon>
        <taxon>Tracheophyta</taxon>
        <taxon>Spermatophyta</taxon>
        <taxon>Magnoliopsida</taxon>
        <taxon>eudicotyledons</taxon>
        <taxon>Gunneridae</taxon>
        <taxon>Pentapetalae</taxon>
        <taxon>rosids</taxon>
        <taxon>fabids</taxon>
        <taxon>Fabales</taxon>
        <taxon>Fabaceae</taxon>
        <taxon>Papilionoideae</taxon>
        <taxon>50 kb inversion clade</taxon>
        <taxon>NPAAA clade</taxon>
        <taxon>indigoferoid/millettioid clade</taxon>
        <taxon>Phaseoleae</taxon>
        <taxon>Psophocarpus</taxon>
    </lineage>
</organism>
<dbReference type="AlphaFoldDB" id="A0AAN9SRW8"/>
<evidence type="ECO:0000256" key="4">
    <source>
        <dbReference type="ARBA" id="ARBA00022527"/>
    </source>
</evidence>
<evidence type="ECO:0000256" key="6">
    <source>
        <dbReference type="ARBA" id="ARBA00022729"/>
    </source>
</evidence>
<feature type="transmembrane region" description="Helical" evidence="14">
    <location>
        <begin position="314"/>
        <end position="333"/>
    </location>
</feature>
<evidence type="ECO:0000259" key="15">
    <source>
        <dbReference type="PROSITE" id="PS50011"/>
    </source>
</evidence>
<dbReference type="Pfam" id="PF01453">
    <property type="entry name" value="B_lectin"/>
    <property type="match status" value="1"/>
</dbReference>
<dbReference type="GO" id="GO:0005524">
    <property type="term" value="F:ATP binding"/>
    <property type="evidence" value="ECO:0007669"/>
    <property type="project" value="UniProtKB-KW"/>
</dbReference>
<evidence type="ECO:0000313" key="17">
    <source>
        <dbReference type="EMBL" id="KAK7405118.1"/>
    </source>
</evidence>
<name>A0AAN9SRW8_PSOTE</name>